<protein>
    <submittedName>
        <fullName evidence="1">DIP1984 family protein</fullName>
    </submittedName>
</protein>
<dbReference type="EMBL" id="JACNJD010000023">
    <property type="protein sequence ID" value="MBC8175816.1"/>
    <property type="molecule type" value="Genomic_DNA"/>
</dbReference>
<proteinExistence type="predicted"/>
<dbReference type="CDD" id="cd12208">
    <property type="entry name" value="DIP1984-like"/>
    <property type="match status" value="1"/>
</dbReference>
<comment type="caution">
    <text evidence="1">The sequence shown here is derived from an EMBL/GenBank/DDBJ whole genome shotgun (WGS) entry which is preliminary data.</text>
</comment>
<dbReference type="AlphaFoldDB" id="A0A8J6MY40"/>
<dbReference type="Proteomes" id="UP000650524">
    <property type="component" value="Unassembled WGS sequence"/>
</dbReference>
<dbReference type="NCBIfam" id="NF038048">
    <property type="entry name" value="DIP1984_fam"/>
    <property type="match status" value="1"/>
</dbReference>
<sequence>MKLAELLNERKTVKEEIKMVKQRLYSSAKVQEGDSVPVEPPDELKKTLIGLYERLNELIVLINRTNVNTMESGKSLMELIAERDKNRGIADVLHQLAENATPKPERFSRNEIRFIPAVDIKAVRKAADGYAKKAREIDNRIQAANWNIDV</sequence>
<accession>A0A8J6MY40</accession>
<organism evidence="1 2">
    <name type="scientific">Candidatus Desulfacyla euxinica</name>
    <dbReference type="NCBI Taxonomy" id="2841693"/>
    <lineage>
        <taxon>Bacteria</taxon>
        <taxon>Deltaproteobacteria</taxon>
        <taxon>Candidatus Desulfacyla</taxon>
    </lineage>
</organism>
<name>A0A8J6MY40_9DELT</name>
<evidence type="ECO:0000313" key="2">
    <source>
        <dbReference type="Proteomes" id="UP000650524"/>
    </source>
</evidence>
<evidence type="ECO:0000313" key="1">
    <source>
        <dbReference type="EMBL" id="MBC8175816.1"/>
    </source>
</evidence>
<gene>
    <name evidence="1" type="ORF">H8E19_00315</name>
</gene>
<reference evidence="1 2" key="1">
    <citation type="submission" date="2020-08" db="EMBL/GenBank/DDBJ databases">
        <title>Bridging the membrane lipid divide: bacteria of the FCB group superphylum have the potential to synthesize archaeal ether lipids.</title>
        <authorList>
            <person name="Villanueva L."/>
            <person name="Von Meijenfeldt F.A.B."/>
            <person name="Westbye A.B."/>
            <person name="Yadav S."/>
            <person name="Hopmans E.C."/>
            <person name="Dutilh B.E."/>
            <person name="Sinninghe Damste J.S."/>
        </authorList>
    </citation>
    <scope>NUCLEOTIDE SEQUENCE [LARGE SCALE GENOMIC DNA]</scope>
    <source>
        <strain evidence="1">NIOZ-UU27</strain>
    </source>
</reference>
<dbReference type="InterPro" id="IPR047741">
    <property type="entry name" value="DIP1984-like"/>
</dbReference>
<dbReference type="Gene3D" id="6.10.320.10">
    <property type="match status" value="1"/>
</dbReference>
<dbReference type="Pfam" id="PF20935">
    <property type="entry name" value="DUF6847"/>
    <property type="match status" value="1"/>
</dbReference>